<evidence type="ECO:0000256" key="2">
    <source>
        <dbReference type="ARBA" id="ARBA00022692"/>
    </source>
</evidence>
<dbReference type="VEuPathDB" id="FungiDB:PHYBLDRAFT_168757"/>
<dbReference type="PROSITE" id="PS00217">
    <property type="entry name" value="SUGAR_TRANSPORT_2"/>
    <property type="match status" value="1"/>
</dbReference>
<dbReference type="EMBL" id="KV440981">
    <property type="protein sequence ID" value="OAD73399.1"/>
    <property type="molecule type" value="Genomic_DNA"/>
</dbReference>
<reference evidence="9" key="1">
    <citation type="submission" date="2015-06" db="EMBL/GenBank/DDBJ databases">
        <title>Expansion of signal transduction pathways in fungi by whole-genome duplication.</title>
        <authorList>
            <consortium name="DOE Joint Genome Institute"/>
            <person name="Corrochano L.M."/>
            <person name="Kuo A."/>
            <person name="Marcet-Houben M."/>
            <person name="Polaino S."/>
            <person name="Salamov A."/>
            <person name="Villalobos J.M."/>
            <person name="Alvarez M.I."/>
            <person name="Avalos J."/>
            <person name="Benito E.P."/>
            <person name="Benoit I."/>
            <person name="Burger G."/>
            <person name="Camino L.P."/>
            <person name="Canovas D."/>
            <person name="Cerda-Olmedo E."/>
            <person name="Cheng J.-F."/>
            <person name="Dominguez A."/>
            <person name="Elias M."/>
            <person name="Eslava A.P."/>
            <person name="Glaser F."/>
            <person name="Grimwood J."/>
            <person name="Gutierrez G."/>
            <person name="Heitman J."/>
            <person name="Henrissat B."/>
            <person name="Iturriaga E.A."/>
            <person name="Lang B.F."/>
            <person name="Lavin J.L."/>
            <person name="Lee S."/>
            <person name="Li W."/>
            <person name="Lindquist E."/>
            <person name="Lopez-Garcia S."/>
            <person name="Luque E.M."/>
            <person name="Marcos A.T."/>
            <person name="Martin J."/>
            <person name="McCluskey K."/>
            <person name="Medina H.R."/>
            <person name="Miralles-Duran A."/>
            <person name="Miyazaki A."/>
            <person name="Munoz-Torres E."/>
            <person name="Oguiza J.A."/>
            <person name="Ohm R."/>
            <person name="Olmedo M."/>
            <person name="Orejas M."/>
            <person name="Ortiz-Castellanos L."/>
            <person name="Pisabarro A.G."/>
            <person name="Rodriguez-Romero J."/>
            <person name="Ruiz-Herrera J."/>
            <person name="Ruiz-Vazquez R."/>
            <person name="Sanz C."/>
            <person name="Schackwitz W."/>
            <person name="Schmutz J."/>
            <person name="Shahriari M."/>
            <person name="Shelest E."/>
            <person name="Silva-Franco F."/>
            <person name="Soanes D."/>
            <person name="Syed K."/>
            <person name="Tagua V.G."/>
            <person name="Talbot N.J."/>
            <person name="Thon M."/>
            <person name="De vries R.P."/>
            <person name="Wiebenga A."/>
            <person name="Yadav J.S."/>
            <person name="Braun E.L."/>
            <person name="Baker S."/>
            <person name="Garre V."/>
            <person name="Horwitz B."/>
            <person name="Torres-Martinez S."/>
            <person name="Idnurm A."/>
            <person name="Herrera-Estrella A."/>
            <person name="Gabaldon T."/>
            <person name="Grigoriev I.V."/>
        </authorList>
    </citation>
    <scope>NUCLEOTIDE SEQUENCE [LARGE SCALE GENOMIC DNA]</scope>
    <source>
        <strain evidence="9">NRRL 1555(-)</strain>
    </source>
</reference>
<accession>A0A167MNV3</accession>
<dbReference type="OrthoDB" id="5296287at2759"/>
<feature type="transmembrane region" description="Helical" evidence="6">
    <location>
        <begin position="94"/>
        <end position="117"/>
    </location>
</feature>
<dbReference type="SUPFAM" id="SSF103473">
    <property type="entry name" value="MFS general substrate transporter"/>
    <property type="match status" value="1"/>
</dbReference>
<dbReference type="CDD" id="cd17316">
    <property type="entry name" value="MFS_SV2_like"/>
    <property type="match status" value="1"/>
</dbReference>
<feature type="transmembrane region" description="Helical" evidence="6">
    <location>
        <begin position="58"/>
        <end position="82"/>
    </location>
</feature>
<dbReference type="GO" id="GO:0046943">
    <property type="term" value="F:carboxylic acid transmembrane transporter activity"/>
    <property type="evidence" value="ECO:0007669"/>
    <property type="project" value="TreeGrafter"/>
</dbReference>
<dbReference type="Proteomes" id="UP000077315">
    <property type="component" value="Unassembled WGS sequence"/>
</dbReference>
<feature type="region of interest" description="Disordered" evidence="5">
    <location>
        <begin position="494"/>
        <end position="524"/>
    </location>
</feature>
<evidence type="ECO:0000256" key="6">
    <source>
        <dbReference type="SAM" id="Phobius"/>
    </source>
</evidence>
<protein>
    <recommendedName>
        <fullName evidence="7">Major facilitator superfamily (MFS) profile domain-containing protein</fullName>
    </recommendedName>
</protein>
<dbReference type="RefSeq" id="XP_018291439.1">
    <property type="nucleotide sequence ID" value="XM_018435931.1"/>
</dbReference>
<feature type="transmembrane region" description="Helical" evidence="6">
    <location>
        <begin position="149"/>
        <end position="174"/>
    </location>
</feature>
<dbReference type="InterPro" id="IPR011701">
    <property type="entry name" value="MFS"/>
</dbReference>
<feature type="domain" description="Major facilitator superfamily (MFS) profile" evidence="7">
    <location>
        <begin position="59"/>
        <end position="465"/>
    </location>
</feature>
<dbReference type="InterPro" id="IPR036259">
    <property type="entry name" value="MFS_trans_sf"/>
</dbReference>
<feature type="transmembrane region" description="Helical" evidence="6">
    <location>
        <begin position="186"/>
        <end position="206"/>
    </location>
</feature>
<feature type="transmembrane region" description="Helical" evidence="6">
    <location>
        <begin position="265"/>
        <end position="282"/>
    </location>
</feature>
<name>A0A167MNV3_PHYB8</name>
<evidence type="ECO:0000259" key="7">
    <source>
        <dbReference type="PROSITE" id="PS50850"/>
    </source>
</evidence>
<evidence type="ECO:0000256" key="1">
    <source>
        <dbReference type="ARBA" id="ARBA00004141"/>
    </source>
</evidence>
<dbReference type="Gene3D" id="1.20.1250.20">
    <property type="entry name" value="MFS general substrate transporter like domains"/>
    <property type="match status" value="2"/>
</dbReference>
<dbReference type="GO" id="GO:0005886">
    <property type="term" value="C:plasma membrane"/>
    <property type="evidence" value="ECO:0007669"/>
    <property type="project" value="TreeGrafter"/>
</dbReference>
<evidence type="ECO:0000256" key="5">
    <source>
        <dbReference type="SAM" id="MobiDB-lite"/>
    </source>
</evidence>
<dbReference type="GeneID" id="28996837"/>
<proteinExistence type="predicted"/>
<dbReference type="Pfam" id="PF07690">
    <property type="entry name" value="MFS_1"/>
    <property type="match status" value="1"/>
</dbReference>
<dbReference type="PROSITE" id="PS50850">
    <property type="entry name" value="MFS"/>
    <property type="match status" value="1"/>
</dbReference>
<evidence type="ECO:0000256" key="4">
    <source>
        <dbReference type="ARBA" id="ARBA00023136"/>
    </source>
</evidence>
<dbReference type="InterPro" id="IPR005829">
    <property type="entry name" value="Sugar_transporter_CS"/>
</dbReference>
<feature type="transmembrane region" description="Helical" evidence="6">
    <location>
        <begin position="124"/>
        <end position="143"/>
    </location>
</feature>
<dbReference type="STRING" id="763407.A0A167MNV3"/>
<feature type="transmembrane region" description="Helical" evidence="6">
    <location>
        <begin position="436"/>
        <end position="460"/>
    </location>
</feature>
<evidence type="ECO:0000256" key="3">
    <source>
        <dbReference type="ARBA" id="ARBA00022989"/>
    </source>
</evidence>
<evidence type="ECO:0000313" key="8">
    <source>
        <dbReference type="EMBL" id="OAD73399.1"/>
    </source>
</evidence>
<feature type="transmembrane region" description="Helical" evidence="6">
    <location>
        <begin position="333"/>
        <end position="351"/>
    </location>
</feature>
<keyword evidence="2 6" id="KW-0812">Transmembrane</keyword>
<dbReference type="InterPro" id="IPR020846">
    <property type="entry name" value="MFS_dom"/>
</dbReference>
<gene>
    <name evidence="8" type="ORF">PHYBLDRAFT_168757</name>
</gene>
<feature type="transmembrane region" description="Helical" evidence="6">
    <location>
        <begin position="309"/>
        <end position="326"/>
    </location>
</feature>
<dbReference type="PANTHER" id="PTHR23508">
    <property type="entry name" value="CARBOXYLIC ACID TRANSPORTER PROTEIN HOMOLOG"/>
    <property type="match status" value="1"/>
</dbReference>
<dbReference type="AlphaFoldDB" id="A0A167MNV3"/>
<keyword evidence="3 6" id="KW-1133">Transmembrane helix</keyword>
<feature type="compositionally biased region" description="Polar residues" evidence="5">
    <location>
        <begin position="497"/>
        <end position="511"/>
    </location>
</feature>
<dbReference type="PANTHER" id="PTHR23508:SF10">
    <property type="entry name" value="CARBOXYLIC ACID TRANSPORTER PROTEIN HOMOLOG"/>
    <property type="match status" value="1"/>
</dbReference>
<evidence type="ECO:0000313" key="9">
    <source>
        <dbReference type="Proteomes" id="UP000077315"/>
    </source>
</evidence>
<dbReference type="InParanoid" id="A0A167MNV3"/>
<sequence length="524" mass="57673">MSQIKKELDNVSIEQIENAPESRLRRKLREIKESIYHKPDKLENPLKLLININNTQRITFVAAFFGWTLDAFDFFCVSLTVTDIAKDFDVEPSAVTSAITTTLMLRPIGALIFGALADKFGRRWPLMIDIILFSIINMASGFAPNLKSFIALRALFGIAMGGEWGLGASLALEALPVEARGIFSGIYQQGYACGYLLATLVNYAIVQTNSSWRIQFWVGAAFALLAIVIRFWVPESESFEKTKEARKILGRSILKETWVVLKNHWLRLIYMVILMAFMNFLSHGSQDLYPTFLTTQLKYTASQKTSTSVIYNIGAICGGTIIGYYSTYFGRRLAIVVCAIMVGAFIPLWAYGPNIGSLQFGAFVLQFFVQGAWGVIPAHINELAPAAFRGLMPGLAYQLGNLISAASSQIEATIGESYPLKNEDGSLKLNAEGKAIANYGLTQSIFMGCVCACLIITVLVGKEERNRDFNVVELENEKSGGAVGPVDISELSMEQGIASTSEKPKSVSSKTDANRSDLEIENAK</sequence>
<feature type="compositionally biased region" description="Basic and acidic residues" evidence="5">
    <location>
        <begin position="512"/>
        <end position="524"/>
    </location>
</feature>
<keyword evidence="9" id="KW-1185">Reference proteome</keyword>
<feature type="transmembrane region" description="Helical" evidence="6">
    <location>
        <begin position="212"/>
        <end position="233"/>
    </location>
</feature>
<comment type="subcellular location">
    <subcellularLocation>
        <location evidence="1">Membrane</location>
        <topology evidence="1">Multi-pass membrane protein</topology>
    </subcellularLocation>
</comment>
<organism evidence="8 9">
    <name type="scientific">Phycomyces blakesleeanus (strain ATCC 8743b / DSM 1359 / FGSC 10004 / NBRC 33097 / NRRL 1555)</name>
    <dbReference type="NCBI Taxonomy" id="763407"/>
    <lineage>
        <taxon>Eukaryota</taxon>
        <taxon>Fungi</taxon>
        <taxon>Fungi incertae sedis</taxon>
        <taxon>Mucoromycota</taxon>
        <taxon>Mucoromycotina</taxon>
        <taxon>Mucoromycetes</taxon>
        <taxon>Mucorales</taxon>
        <taxon>Phycomycetaceae</taxon>
        <taxon>Phycomyces</taxon>
    </lineage>
</organism>
<keyword evidence="4 6" id="KW-0472">Membrane</keyword>